<comment type="caution">
    <text evidence="2">The sequence shown here is derived from an EMBL/GenBank/DDBJ whole genome shotgun (WGS) entry which is preliminary data.</text>
</comment>
<keyword evidence="3" id="KW-1185">Reference proteome</keyword>
<feature type="compositionally biased region" description="Acidic residues" evidence="1">
    <location>
        <begin position="161"/>
        <end position="170"/>
    </location>
</feature>
<dbReference type="Pfam" id="PF06658">
    <property type="entry name" value="DUF1168"/>
    <property type="match status" value="1"/>
</dbReference>
<feature type="compositionally biased region" description="Basic residues" evidence="1">
    <location>
        <begin position="122"/>
        <end position="143"/>
    </location>
</feature>
<feature type="compositionally biased region" description="Basic and acidic residues" evidence="1">
    <location>
        <begin position="171"/>
        <end position="203"/>
    </location>
</feature>
<dbReference type="PANTHER" id="PTHR13507">
    <property type="entry name" value="PRKR-INTERACTING PROTEIN 1"/>
    <property type="match status" value="1"/>
</dbReference>
<evidence type="ECO:0000313" key="2">
    <source>
        <dbReference type="EMBL" id="KAI9565270.1"/>
    </source>
</evidence>
<dbReference type="PANTHER" id="PTHR13507:SF0">
    <property type="entry name" value="PRKR-INTERACTING PROTEIN 1"/>
    <property type="match status" value="1"/>
</dbReference>
<dbReference type="GO" id="GO:0019901">
    <property type="term" value="F:protein kinase binding"/>
    <property type="evidence" value="ECO:0007669"/>
    <property type="project" value="TreeGrafter"/>
</dbReference>
<dbReference type="GO" id="GO:0005730">
    <property type="term" value="C:nucleolus"/>
    <property type="evidence" value="ECO:0007669"/>
    <property type="project" value="TreeGrafter"/>
</dbReference>
<dbReference type="InterPro" id="IPR009548">
    <property type="entry name" value="Prkrip1"/>
</dbReference>
<dbReference type="GO" id="GO:0004860">
    <property type="term" value="F:protein kinase inhibitor activity"/>
    <property type="evidence" value="ECO:0007669"/>
    <property type="project" value="TreeGrafter"/>
</dbReference>
<feature type="region of interest" description="Disordered" evidence="1">
    <location>
        <begin position="90"/>
        <end position="212"/>
    </location>
</feature>
<proteinExistence type="predicted"/>
<accession>A0AAD5LM71</accession>
<evidence type="ECO:0000256" key="1">
    <source>
        <dbReference type="SAM" id="MobiDB-lite"/>
    </source>
</evidence>
<gene>
    <name evidence="2" type="ORF">GHT06_009055</name>
</gene>
<dbReference type="GO" id="GO:0003725">
    <property type="term" value="F:double-stranded RNA binding"/>
    <property type="evidence" value="ECO:0007669"/>
    <property type="project" value="InterPro"/>
</dbReference>
<feature type="compositionally biased region" description="Basic and acidic residues" evidence="1">
    <location>
        <begin position="97"/>
        <end position="121"/>
    </location>
</feature>
<dbReference type="Proteomes" id="UP000820818">
    <property type="component" value="Linkage Group LG1"/>
</dbReference>
<dbReference type="EMBL" id="WJBH02000001">
    <property type="protein sequence ID" value="KAI9565270.1"/>
    <property type="molecule type" value="Genomic_DNA"/>
</dbReference>
<feature type="compositionally biased region" description="Low complexity" evidence="1">
    <location>
        <begin position="149"/>
        <end position="160"/>
    </location>
</feature>
<organism evidence="2 3">
    <name type="scientific">Daphnia sinensis</name>
    <dbReference type="NCBI Taxonomy" id="1820382"/>
    <lineage>
        <taxon>Eukaryota</taxon>
        <taxon>Metazoa</taxon>
        <taxon>Ecdysozoa</taxon>
        <taxon>Arthropoda</taxon>
        <taxon>Crustacea</taxon>
        <taxon>Branchiopoda</taxon>
        <taxon>Diplostraca</taxon>
        <taxon>Cladocera</taxon>
        <taxon>Anomopoda</taxon>
        <taxon>Daphniidae</taxon>
        <taxon>Daphnia</taxon>
        <taxon>Daphnia similis group</taxon>
    </lineage>
</organism>
<evidence type="ECO:0008006" key="4">
    <source>
        <dbReference type="Google" id="ProtNLM"/>
    </source>
</evidence>
<protein>
    <recommendedName>
        <fullName evidence="4">PRKR-interacting protein 1 homolog</fullName>
    </recommendedName>
</protein>
<name>A0AAD5LM71_9CRUS</name>
<reference evidence="2 3" key="1">
    <citation type="submission" date="2022-05" db="EMBL/GenBank/DDBJ databases">
        <title>A multi-omics perspective on studying reproductive biology in Daphnia sinensis.</title>
        <authorList>
            <person name="Jia J."/>
        </authorList>
    </citation>
    <scope>NUCLEOTIDE SEQUENCE [LARGE SCALE GENOMIC DNA]</scope>
    <source>
        <strain evidence="2 3">WSL</strain>
    </source>
</reference>
<evidence type="ECO:0000313" key="3">
    <source>
        <dbReference type="Proteomes" id="UP000820818"/>
    </source>
</evidence>
<feature type="region of interest" description="Disordered" evidence="1">
    <location>
        <begin position="35"/>
        <end position="76"/>
    </location>
</feature>
<sequence>MADTTEKKKKVREPKEVVVVKNTYDYQRMKLDRLMRNPEKPVQLPERPKEKKAVPDTPDFVRNVMGSSAGAGSGEFHVYRHIRRREYARQKHIQIMSEKDKKDEDFRQKLENNQRQAEERTAKKRAKRLKKKELMKAMGKKQKKDASRPSQQETSSSSETSDTEDEPEEDPKDKPEDKPEGKPEDKYEDKSEGKPEDKSEDKNCTPNTTEIQ</sequence>
<dbReference type="AlphaFoldDB" id="A0AAD5LM71"/>